<evidence type="ECO:0000256" key="3">
    <source>
        <dbReference type="ARBA" id="ARBA00022692"/>
    </source>
</evidence>
<gene>
    <name evidence="9" type="ORF">K4G66_03580</name>
</gene>
<feature type="transmembrane region" description="Helical" evidence="6">
    <location>
        <begin position="774"/>
        <end position="796"/>
    </location>
</feature>
<evidence type="ECO:0000256" key="1">
    <source>
        <dbReference type="ARBA" id="ARBA00004651"/>
    </source>
</evidence>
<dbReference type="PANTHER" id="PTHR30572">
    <property type="entry name" value="MEMBRANE COMPONENT OF TRANSPORTER-RELATED"/>
    <property type="match status" value="1"/>
</dbReference>
<reference evidence="9" key="1">
    <citation type="journal article" date="2023" name="Comput. Struct. Biotechnol. J.">
        <title>Discovery of a novel marine Bacteroidetes with a rich repertoire of carbohydrate-active enzymes.</title>
        <authorList>
            <person name="Chen B."/>
            <person name="Liu G."/>
            <person name="Chen Q."/>
            <person name="Wang H."/>
            <person name="Liu L."/>
            <person name="Tang K."/>
        </authorList>
    </citation>
    <scope>NUCLEOTIDE SEQUENCE</scope>
    <source>
        <strain evidence="9">TK19036</strain>
    </source>
</reference>
<dbReference type="Pfam" id="PF12704">
    <property type="entry name" value="MacB_PCD"/>
    <property type="match status" value="2"/>
</dbReference>
<dbReference type="InterPro" id="IPR050250">
    <property type="entry name" value="Macrolide_Exporter_MacB"/>
</dbReference>
<evidence type="ECO:0000256" key="2">
    <source>
        <dbReference type="ARBA" id="ARBA00022475"/>
    </source>
</evidence>
<evidence type="ECO:0000313" key="9">
    <source>
        <dbReference type="EMBL" id="WKN37788.1"/>
    </source>
</evidence>
<feature type="transmembrane region" description="Helical" evidence="6">
    <location>
        <begin position="388"/>
        <end position="407"/>
    </location>
</feature>
<feature type="domain" description="MacB-like periplasmic core" evidence="8">
    <location>
        <begin position="442"/>
        <end position="654"/>
    </location>
</feature>
<feature type="transmembrane region" description="Helical" evidence="6">
    <location>
        <begin position="295"/>
        <end position="316"/>
    </location>
</feature>
<reference evidence="9" key="2">
    <citation type="journal article" date="2024" name="Antonie Van Leeuwenhoek">
        <title>Roseihalotalea indica gen. nov., sp. nov., a halophilic Bacteroidetes from mesopelagic Southwest Indian Ocean with higher carbohydrate metabolic potential.</title>
        <authorList>
            <person name="Chen B."/>
            <person name="Zhang M."/>
            <person name="Lin D."/>
            <person name="Ye J."/>
            <person name="Tang K."/>
        </authorList>
    </citation>
    <scope>NUCLEOTIDE SEQUENCE</scope>
    <source>
        <strain evidence="9">TK19036</strain>
    </source>
</reference>
<dbReference type="AlphaFoldDB" id="A0AA49GQQ7"/>
<organism evidence="9">
    <name type="scientific">Roseihalotalea indica</name>
    <dbReference type="NCBI Taxonomy" id="2867963"/>
    <lineage>
        <taxon>Bacteria</taxon>
        <taxon>Pseudomonadati</taxon>
        <taxon>Bacteroidota</taxon>
        <taxon>Cytophagia</taxon>
        <taxon>Cytophagales</taxon>
        <taxon>Catalimonadaceae</taxon>
        <taxon>Roseihalotalea</taxon>
    </lineage>
</organism>
<dbReference type="EMBL" id="CP120682">
    <property type="protein sequence ID" value="WKN37788.1"/>
    <property type="molecule type" value="Genomic_DNA"/>
</dbReference>
<feature type="transmembrane region" description="Helical" evidence="6">
    <location>
        <begin position="20"/>
        <end position="41"/>
    </location>
</feature>
<accession>A0AA49GQQ7</accession>
<evidence type="ECO:0000259" key="7">
    <source>
        <dbReference type="Pfam" id="PF02687"/>
    </source>
</evidence>
<dbReference type="Pfam" id="PF02687">
    <property type="entry name" value="FtsX"/>
    <property type="match status" value="2"/>
</dbReference>
<evidence type="ECO:0000256" key="4">
    <source>
        <dbReference type="ARBA" id="ARBA00022989"/>
    </source>
</evidence>
<protein>
    <submittedName>
        <fullName evidence="9">ABC transporter permease</fullName>
    </submittedName>
</protein>
<name>A0AA49GQQ7_9BACT</name>
<dbReference type="GO" id="GO:0005886">
    <property type="term" value="C:plasma membrane"/>
    <property type="evidence" value="ECO:0007669"/>
    <property type="project" value="UniProtKB-SubCell"/>
</dbReference>
<keyword evidence="3 6" id="KW-0812">Transmembrane</keyword>
<feature type="domain" description="MacB-like periplasmic core" evidence="8">
    <location>
        <begin position="21"/>
        <end position="252"/>
    </location>
</feature>
<feature type="transmembrane region" description="Helical" evidence="6">
    <location>
        <begin position="345"/>
        <end position="368"/>
    </location>
</feature>
<feature type="transmembrane region" description="Helical" evidence="6">
    <location>
        <begin position="437"/>
        <end position="458"/>
    </location>
</feature>
<keyword evidence="2" id="KW-1003">Cell membrane</keyword>
<dbReference type="InterPro" id="IPR025857">
    <property type="entry name" value="MacB_PCD"/>
</dbReference>
<feature type="transmembrane region" description="Helical" evidence="6">
    <location>
        <begin position="744"/>
        <end position="762"/>
    </location>
</feature>
<sequence>MIKNYFTTALRHLLKNRGTAIINITGLALGITSLLIILVMVRYELSYNDFHSTGYQLYRVVAEDMLDGETAYMGEVNYPLPDAIKTSLSSVKAVTAMQYDGSRQLSVYEEGSGNLVRQFQEDEGFVYADSAFFNVFDFARADFQWIAGNPQTALTEPLSLVLTESMANKYFPNEDALGKTIKINNREDYTVTGVVSDFPPNTDFPFRMLASYETLKLRFKDFLGDWRSLGPNQCYVVLQDGATAAEVEKQILEVHNAHLEQKRESLVYTLQPIQEVHTDTRYGNFRNRTVSWETMGALLIIGLFLIITAVINFVNLTTAQAIIRTKEVCVRKVMGSSKRQLVKQFLGETFIITLISGILALGAAELVMLTQAEVLLVTLENTLIADPAVLLMLLGMVLVVTLLAGMYPSLVMSRFNPVAAIRNKGTFGLNKGARLRWGLVTLQLVISQVFIIGTIVVIRQMEFFRSADLGFEQEAIVVVTLPENQEHTLQTLKNQWAAIPQVQDISLAFTTPAGEGRYGNWQDIRWKGAPEEEGGIIFEYQGIDEHYLDLYQIPLLAGRNFVPSDTMKSVILNQHLAKRAGFAEPADAVGETMLIGDKAYTVVGVTEDFHTRSLRDELDYVAFVMNPKRYYHASIKLDMRQDQAAASAKLPETLAQIEKIWSATYPAYVFEYEFLDESIAAYYREEARLSRLFKILAGITIFIGCLGLYGLVAFMAVRRTKEVGVRKVLGASVRHILVLFSKEFTTLVLIAFCIAGPVAYYFMQQWLNNFTYQIDLSIGVFLLAIGSSILIALLTVSYQSIKAALANPIDSLRNE</sequence>
<dbReference type="GO" id="GO:0022857">
    <property type="term" value="F:transmembrane transporter activity"/>
    <property type="evidence" value="ECO:0007669"/>
    <property type="project" value="TreeGrafter"/>
</dbReference>
<feature type="domain" description="ABC3 transporter permease C-terminal" evidence="7">
    <location>
        <begin position="300"/>
        <end position="417"/>
    </location>
</feature>
<feature type="domain" description="ABC3 transporter permease C-terminal" evidence="7">
    <location>
        <begin position="695"/>
        <end position="805"/>
    </location>
</feature>
<comment type="subcellular location">
    <subcellularLocation>
        <location evidence="1">Cell membrane</location>
        <topology evidence="1">Multi-pass membrane protein</topology>
    </subcellularLocation>
</comment>
<evidence type="ECO:0000256" key="5">
    <source>
        <dbReference type="ARBA" id="ARBA00023136"/>
    </source>
</evidence>
<keyword evidence="5 6" id="KW-0472">Membrane</keyword>
<evidence type="ECO:0000256" key="6">
    <source>
        <dbReference type="SAM" id="Phobius"/>
    </source>
</evidence>
<proteinExistence type="predicted"/>
<dbReference type="PANTHER" id="PTHR30572:SF18">
    <property type="entry name" value="ABC-TYPE MACROLIDE FAMILY EXPORT SYSTEM PERMEASE COMPONENT 2"/>
    <property type="match status" value="1"/>
</dbReference>
<evidence type="ECO:0000259" key="8">
    <source>
        <dbReference type="Pfam" id="PF12704"/>
    </source>
</evidence>
<feature type="transmembrane region" description="Helical" evidence="6">
    <location>
        <begin position="695"/>
        <end position="717"/>
    </location>
</feature>
<dbReference type="InterPro" id="IPR003838">
    <property type="entry name" value="ABC3_permease_C"/>
</dbReference>
<keyword evidence="4 6" id="KW-1133">Transmembrane helix</keyword>